<feature type="region of interest" description="Disordered" evidence="3">
    <location>
        <begin position="316"/>
        <end position="340"/>
    </location>
</feature>
<dbReference type="InterPro" id="IPR027417">
    <property type="entry name" value="P-loop_NTPase"/>
</dbReference>
<dbReference type="Proteomes" id="UP000694871">
    <property type="component" value="Unplaced"/>
</dbReference>
<name>A0ABM1LC29_GEKJA</name>
<dbReference type="PRINTS" id="PR00328">
    <property type="entry name" value="SAR1GTPBP"/>
</dbReference>
<protein>
    <submittedName>
        <fullName evidence="5">ADP-ribosylation factor-like protein 13A</fullName>
    </submittedName>
</protein>
<keyword evidence="1" id="KW-0547">Nucleotide-binding</keyword>
<dbReference type="InterPro" id="IPR006689">
    <property type="entry name" value="Small_GTPase_ARF/SAR"/>
</dbReference>
<evidence type="ECO:0000256" key="3">
    <source>
        <dbReference type="SAM" id="MobiDB-lite"/>
    </source>
</evidence>
<proteinExistence type="predicted"/>
<feature type="region of interest" description="Disordered" evidence="3">
    <location>
        <begin position="213"/>
        <end position="281"/>
    </location>
</feature>
<dbReference type="PROSITE" id="PS51417">
    <property type="entry name" value="ARF"/>
    <property type="match status" value="1"/>
</dbReference>
<sequence length="389" mass="43940">MFHLLAYCWSWLQAIQEPLRKVTLLVLGLDGAGKTSVVREIQRVLSCEVLPTTKPNQTDLRVDRFEVSFIDPAGGQRTWRNHYGKAHGIIFVLDSGDVEQMDELKRTLTRVLGYPKVAGKPLLLLANKQDKLDALLPCEIIECLSLEKLVNESKSPCRIEPCSAVKRLPKTQCWTIVQGLHWLLHSIALDYGALCDRIQEDGLELQVLPERDVSRKARRPRSKTREDREPPAKRESSQDGNAKTETSKPPKHFQNILPQKEERTTAPRKKKKKVKLKMKKKGLVQSDGTLAEDDKGKMAAGGSKVGAIGGLIQNNRVAQENPRIRETSTPAGQNTKKKNKILKNKIKTKEQTETRPIENLSSTFELYRRAMLALKMQQEAQKTHSSNFS</sequence>
<feature type="compositionally biased region" description="Basic residues" evidence="3">
    <location>
        <begin position="266"/>
        <end position="281"/>
    </location>
</feature>
<feature type="compositionally biased region" description="Basic and acidic residues" evidence="3">
    <location>
        <begin position="223"/>
        <end position="237"/>
    </location>
</feature>
<dbReference type="PANTHER" id="PTHR46090:SF4">
    <property type="entry name" value="ADP RIBOSYLATION FACTOR LIKE GTPASE 13A"/>
    <property type="match status" value="1"/>
</dbReference>
<dbReference type="GeneID" id="107124543"/>
<dbReference type="SUPFAM" id="SSF52540">
    <property type="entry name" value="P-loop containing nucleoside triphosphate hydrolases"/>
    <property type="match status" value="1"/>
</dbReference>
<dbReference type="SMART" id="SM00178">
    <property type="entry name" value="SAR"/>
    <property type="match status" value="1"/>
</dbReference>
<dbReference type="RefSeq" id="XP_015283516.1">
    <property type="nucleotide sequence ID" value="XM_015428030.1"/>
</dbReference>
<evidence type="ECO:0000313" key="5">
    <source>
        <dbReference type="RefSeq" id="XP_015283516.1"/>
    </source>
</evidence>
<dbReference type="Gene3D" id="3.40.50.300">
    <property type="entry name" value="P-loop containing nucleotide triphosphate hydrolases"/>
    <property type="match status" value="1"/>
</dbReference>
<dbReference type="InterPro" id="IPR051995">
    <property type="entry name" value="Ciliary_GTPase"/>
</dbReference>
<evidence type="ECO:0000313" key="4">
    <source>
        <dbReference type="Proteomes" id="UP000694871"/>
    </source>
</evidence>
<reference evidence="5" key="1">
    <citation type="submission" date="2025-08" db="UniProtKB">
        <authorList>
            <consortium name="RefSeq"/>
        </authorList>
    </citation>
    <scope>IDENTIFICATION</scope>
</reference>
<dbReference type="Pfam" id="PF00025">
    <property type="entry name" value="Arf"/>
    <property type="match status" value="1"/>
</dbReference>
<dbReference type="PANTHER" id="PTHR46090">
    <property type="entry name" value="ADP-RIBOSYLATION FACTOR-LIKE PROTEIN 13B"/>
    <property type="match status" value="1"/>
</dbReference>
<accession>A0ABM1LC29</accession>
<organism evidence="4 5">
    <name type="scientific">Gekko japonicus</name>
    <name type="common">Schlegel's Japanese gecko</name>
    <dbReference type="NCBI Taxonomy" id="146911"/>
    <lineage>
        <taxon>Eukaryota</taxon>
        <taxon>Metazoa</taxon>
        <taxon>Chordata</taxon>
        <taxon>Craniata</taxon>
        <taxon>Vertebrata</taxon>
        <taxon>Euteleostomi</taxon>
        <taxon>Lepidosauria</taxon>
        <taxon>Squamata</taxon>
        <taxon>Bifurcata</taxon>
        <taxon>Gekkota</taxon>
        <taxon>Gekkonidae</taxon>
        <taxon>Gekkoninae</taxon>
        <taxon>Gekko</taxon>
    </lineage>
</organism>
<keyword evidence="2" id="KW-0342">GTP-binding</keyword>
<keyword evidence="4" id="KW-1185">Reference proteome</keyword>
<dbReference type="SMART" id="SM00177">
    <property type="entry name" value="ARF"/>
    <property type="match status" value="1"/>
</dbReference>
<evidence type="ECO:0000256" key="2">
    <source>
        <dbReference type="ARBA" id="ARBA00023134"/>
    </source>
</evidence>
<evidence type="ECO:0000256" key="1">
    <source>
        <dbReference type="ARBA" id="ARBA00022741"/>
    </source>
</evidence>
<gene>
    <name evidence="5" type="primary">ARL13A</name>
</gene>